<keyword evidence="2 3" id="KW-0378">Hydrolase</keyword>
<dbReference type="RefSeq" id="WP_068303483.1">
    <property type="nucleotide sequence ID" value="NZ_FNAK01000009.1"/>
</dbReference>
<dbReference type="SUPFAM" id="SSF55909">
    <property type="entry name" value="Pentein"/>
    <property type="match status" value="1"/>
</dbReference>
<dbReference type="HAMAP" id="MF_01172">
    <property type="entry name" value="AstB"/>
    <property type="match status" value="1"/>
</dbReference>
<feature type="binding site" evidence="3">
    <location>
        <position position="110"/>
    </location>
    <ligand>
        <name>substrate</name>
    </ligand>
</feature>
<reference evidence="5 6" key="1">
    <citation type="submission" date="2016-10" db="EMBL/GenBank/DDBJ databases">
        <authorList>
            <person name="de Groot N.N."/>
        </authorList>
    </citation>
    <scope>NUCLEOTIDE SEQUENCE [LARGE SCALE GENOMIC DNA]</scope>
    <source>
        <strain evidence="5 6">CGMCC 1.9109</strain>
    </source>
</reference>
<dbReference type="PANTHER" id="PTHR30420">
    <property type="entry name" value="N-SUCCINYLARGININE DIHYDROLASE"/>
    <property type="match status" value="1"/>
</dbReference>
<dbReference type="OrthoDB" id="248552at2"/>
<evidence type="ECO:0000313" key="5">
    <source>
        <dbReference type="EMBL" id="SDE70109.1"/>
    </source>
</evidence>
<feature type="active site" evidence="3">
    <location>
        <position position="248"/>
    </location>
</feature>
<feature type="binding site" evidence="3">
    <location>
        <position position="212"/>
    </location>
    <ligand>
        <name>substrate</name>
    </ligand>
</feature>
<name>A0A1G7F2H5_9PROT</name>
<dbReference type="InterPro" id="IPR007079">
    <property type="entry name" value="SuccinylArg_d-Hdrlase_AstB"/>
</dbReference>
<evidence type="ECO:0000256" key="4">
    <source>
        <dbReference type="NCBIfam" id="TIGR03241"/>
    </source>
</evidence>
<dbReference type="EMBL" id="FNAK01000009">
    <property type="protein sequence ID" value="SDE70109.1"/>
    <property type="molecule type" value="Genomic_DNA"/>
</dbReference>
<keyword evidence="6" id="KW-1185">Reference proteome</keyword>
<dbReference type="STRING" id="637679.GCA_001550055_01561"/>
<feature type="active site" description="Nucleophile" evidence="3">
    <location>
        <position position="368"/>
    </location>
</feature>
<organism evidence="5 6">
    <name type="scientific">Kordiimonas lacus</name>
    <dbReference type="NCBI Taxonomy" id="637679"/>
    <lineage>
        <taxon>Bacteria</taxon>
        <taxon>Pseudomonadati</taxon>
        <taxon>Pseudomonadota</taxon>
        <taxon>Alphaproteobacteria</taxon>
        <taxon>Kordiimonadales</taxon>
        <taxon>Kordiimonadaceae</taxon>
        <taxon>Kordiimonas</taxon>
    </lineage>
</organism>
<dbReference type="UniPathway" id="UPA00185">
    <property type="reaction ID" value="UER00280"/>
</dbReference>
<feature type="binding site" evidence="3">
    <location>
        <position position="362"/>
    </location>
    <ligand>
        <name>substrate</name>
    </ligand>
</feature>
<dbReference type="AlphaFoldDB" id="A0A1G7F2H5"/>
<dbReference type="GO" id="GO:0019544">
    <property type="term" value="P:L-arginine catabolic process to L-glutamate"/>
    <property type="evidence" value="ECO:0007669"/>
    <property type="project" value="UniProtKB-UniRule"/>
</dbReference>
<feature type="binding site" evidence="3">
    <location>
        <position position="250"/>
    </location>
    <ligand>
        <name>substrate</name>
    </ligand>
</feature>
<comment type="pathway">
    <text evidence="3">Amino-acid degradation; L-arginine degradation via AST pathway; L-glutamate and succinate from L-arginine: step 2/5.</text>
</comment>
<gene>
    <name evidence="3" type="primary">astB</name>
    <name evidence="5" type="ORF">SAMN04488071_3589</name>
</gene>
<feature type="binding site" evidence="3">
    <location>
        <begin position="137"/>
        <end position="138"/>
    </location>
    <ligand>
        <name>substrate</name>
    </ligand>
</feature>
<evidence type="ECO:0000256" key="3">
    <source>
        <dbReference type="HAMAP-Rule" id="MF_01172"/>
    </source>
</evidence>
<comment type="subunit">
    <text evidence="3">Homodimer.</text>
</comment>
<comment type="function">
    <text evidence="3">Catalyzes the hydrolysis of N(2)-succinylarginine into N(2)-succinylornithine, ammonia and CO(2).</text>
</comment>
<dbReference type="EC" id="3.5.3.23" evidence="3 4"/>
<protein>
    <recommendedName>
        <fullName evidence="3 4">N-succinylarginine dihydrolase</fullName>
        <ecNumber evidence="3 4">3.5.3.23</ecNumber>
    </recommendedName>
</protein>
<dbReference type="PANTHER" id="PTHR30420:SF2">
    <property type="entry name" value="N-SUCCINYLARGININE DIHYDROLASE"/>
    <property type="match status" value="1"/>
</dbReference>
<dbReference type="Proteomes" id="UP000183685">
    <property type="component" value="Unassembled WGS sequence"/>
</dbReference>
<dbReference type="GO" id="GO:0019545">
    <property type="term" value="P:L-arginine catabolic process to succinate"/>
    <property type="evidence" value="ECO:0007669"/>
    <property type="project" value="UniProtKB-UniRule"/>
</dbReference>
<accession>A0A1G7F2H5</accession>
<comment type="catalytic activity">
    <reaction evidence="3">
        <text>N(2)-succinyl-L-arginine + 2 H2O + 2 H(+) = N(2)-succinyl-L-ornithine + 2 NH4(+) + CO2</text>
        <dbReference type="Rhea" id="RHEA:19533"/>
        <dbReference type="ChEBI" id="CHEBI:15377"/>
        <dbReference type="ChEBI" id="CHEBI:15378"/>
        <dbReference type="ChEBI" id="CHEBI:16526"/>
        <dbReference type="ChEBI" id="CHEBI:28938"/>
        <dbReference type="ChEBI" id="CHEBI:58241"/>
        <dbReference type="ChEBI" id="CHEBI:58514"/>
        <dbReference type="EC" id="3.5.3.23"/>
    </reaction>
</comment>
<dbReference type="NCBIfam" id="TIGR03241">
    <property type="entry name" value="arg_catab_astB"/>
    <property type="match status" value="1"/>
</dbReference>
<evidence type="ECO:0000313" key="6">
    <source>
        <dbReference type="Proteomes" id="UP000183685"/>
    </source>
</evidence>
<dbReference type="GO" id="GO:0009015">
    <property type="term" value="F:N-succinylarginine dihydrolase activity"/>
    <property type="evidence" value="ECO:0007669"/>
    <property type="project" value="UniProtKB-UniRule"/>
</dbReference>
<feature type="binding site" evidence="3">
    <location>
        <begin position="19"/>
        <end position="28"/>
    </location>
    <ligand>
        <name>substrate</name>
    </ligand>
</feature>
<dbReference type="InterPro" id="IPR037031">
    <property type="entry name" value="AstB_sf"/>
</dbReference>
<dbReference type="NCBIfam" id="NF009789">
    <property type="entry name" value="PRK13281.1"/>
    <property type="match status" value="1"/>
</dbReference>
<dbReference type="Gene3D" id="3.75.10.20">
    <property type="entry name" value="Succinylarginine dihydrolase"/>
    <property type="match status" value="1"/>
</dbReference>
<proteinExistence type="inferred from homology"/>
<sequence length="444" mass="48448">MAWREVNFDGIVGPTHNYAGLSYGNVASAKHKGMAANPREGVLQGLEKANHLRSLGMTQGVLPPHDRPHLKTLRDHGFTGTDAEMVAAAWKASPALMANVCSSATMWTANAATISPAPDTADGKTHFTPANLAAMYHRSIEARVTARILKVMFPEGERFAHHEPLVGGTHMGDEGAANHSRFCADYGEAGVALYVYGRGAFENAADLTYPGRQTEEASRAIARMHATKADKTLFVRQNPAAINAGAFHNDVVAVSNKNVHFYHEQAFEDPDQLDRDIQAAMGDVEMQFVRVPASAVPIGDAVKSYLFNSQLISAPSRDGMTLILPTEVEETPSTKAYVDQLVRSGGPIRHADYLDVRQSMRNGGGPACLRLRVAMSDDDISAMGSNSILDDKLLETLKVWANKHYRDRVALEDLADPQLMEESFKAMDELTQILKLGSVYDFQR</sequence>
<feature type="active site" evidence="3">
    <location>
        <position position="174"/>
    </location>
</feature>
<evidence type="ECO:0000256" key="1">
    <source>
        <dbReference type="ARBA" id="ARBA00022503"/>
    </source>
</evidence>
<dbReference type="Pfam" id="PF04996">
    <property type="entry name" value="AstB"/>
    <property type="match status" value="1"/>
</dbReference>
<keyword evidence="1 3" id="KW-0056">Arginine metabolism</keyword>
<comment type="similarity">
    <text evidence="3">Belongs to the succinylarginine dihydrolase family.</text>
</comment>
<evidence type="ECO:0000256" key="2">
    <source>
        <dbReference type="ARBA" id="ARBA00022801"/>
    </source>
</evidence>